<feature type="chain" id="PRO_5047427971" description="DUF6705 domain-containing protein" evidence="1">
    <location>
        <begin position="19"/>
        <end position="201"/>
    </location>
</feature>
<evidence type="ECO:0000256" key="1">
    <source>
        <dbReference type="SAM" id="SignalP"/>
    </source>
</evidence>
<dbReference type="RefSeq" id="WP_220639782.1">
    <property type="nucleotide sequence ID" value="NZ_CP080429.1"/>
</dbReference>
<dbReference type="EMBL" id="CP080429">
    <property type="protein sequence ID" value="QYJ67437.1"/>
    <property type="molecule type" value="Genomic_DNA"/>
</dbReference>
<sequence>MKLYKVLFTLLIFNCVIAQELPITSYSSFADLSDNENDIKNGNYTVDTNNERDQYVGTWEYNQNGITFQVKIEKIDQFLNKAEHNGQVHSYNYADVVTFKYKLIKNGITIHDNLNYTFTINDIIPTATKETTDNFLYGGFLDYNGQIMATVIITRLNSIPEKIDFNVSPMAYYLLQPTENYIEGQQLFFIPTGNIEMTKID</sequence>
<feature type="signal peptide" evidence="1">
    <location>
        <begin position="1"/>
        <end position="18"/>
    </location>
</feature>
<accession>A0ABX8V3U3</accession>
<evidence type="ECO:0000313" key="4">
    <source>
        <dbReference type="Proteomes" id="UP000825381"/>
    </source>
</evidence>
<keyword evidence="4" id="KW-1185">Reference proteome</keyword>
<evidence type="ECO:0000313" key="3">
    <source>
        <dbReference type="EMBL" id="QYJ67437.1"/>
    </source>
</evidence>
<keyword evidence="1" id="KW-0732">Signal</keyword>
<protein>
    <recommendedName>
        <fullName evidence="2">DUF6705 domain-containing protein</fullName>
    </recommendedName>
</protein>
<proteinExistence type="predicted"/>
<dbReference type="InterPro" id="IPR046551">
    <property type="entry name" value="DUF6705"/>
</dbReference>
<evidence type="ECO:0000259" key="2">
    <source>
        <dbReference type="Pfam" id="PF20448"/>
    </source>
</evidence>
<dbReference type="Proteomes" id="UP000825381">
    <property type="component" value="Chromosome"/>
</dbReference>
<name>A0ABX8V3U3_9FLAO</name>
<feature type="domain" description="DUF6705" evidence="2">
    <location>
        <begin position="1"/>
        <end position="124"/>
    </location>
</feature>
<reference evidence="3 4" key="1">
    <citation type="submission" date="2021-07" db="EMBL/GenBank/DDBJ databases">
        <title>Flavobacterium WSW3-B6 sp.nov, isolated from seaweed.</title>
        <authorList>
            <person name="Muhammad N."/>
            <person name="Ho H."/>
            <person name="Lee Y.-J."/>
            <person name="Nguyen T."/>
            <person name="Ho J."/>
            <person name="Kim S.-G."/>
        </authorList>
    </citation>
    <scope>NUCLEOTIDE SEQUENCE [LARGE SCALE GENOMIC DNA]</scope>
    <source>
        <strain evidence="3 4">WSW3-B6</strain>
    </source>
</reference>
<organism evidence="3 4">
    <name type="scientific">Flavobacterium litorale</name>
    <dbReference type="NCBI Taxonomy" id="2856519"/>
    <lineage>
        <taxon>Bacteria</taxon>
        <taxon>Pseudomonadati</taxon>
        <taxon>Bacteroidota</taxon>
        <taxon>Flavobacteriia</taxon>
        <taxon>Flavobacteriales</taxon>
        <taxon>Flavobacteriaceae</taxon>
        <taxon>Flavobacterium</taxon>
    </lineage>
</organism>
<gene>
    <name evidence="3" type="ORF">K1I41_07665</name>
</gene>
<dbReference type="Pfam" id="PF20448">
    <property type="entry name" value="DUF6705"/>
    <property type="match status" value="1"/>
</dbReference>